<sequence>MDDNGLPMDDRTKALADNYRNHPRIYPQLEQYATFRHGLRSIYLSMDFIAYMHFFKVSVGSFKQYLLPGSISYEIFEELPNLNQITFRLPRKPQQGWRDMPEQPGPPLFFPDFPCPRILHRLIYDCIAAVLTLYPLVEVNGFIDADEKDRYESLRAAAIQDREWSPDELAELYTECGGGVKLEEPVQPGSWLVEDGEEEQNESISRQAPESMAGQAHDEKPEDDFFPPKCRCAEQCSQVFYEKEKKRRIYRVTGGGYY</sequence>
<dbReference type="GeneID" id="5968495"/>
<dbReference type="InParanoid" id="Q0V7C5"/>
<accession>Q0V7C5</accession>
<name>Q0V7C5_PHANO</name>
<dbReference type="RefSeq" id="XP_001790785.1">
    <property type="nucleotide sequence ID" value="XM_001790733.1"/>
</dbReference>
<dbReference type="Proteomes" id="UP000001055">
    <property type="component" value="Unassembled WGS sequence"/>
</dbReference>
<gene>
    <name evidence="2" type="ORF">SNOG_00089</name>
</gene>
<evidence type="ECO:0000313" key="2">
    <source>
        <dbReference type="EMBL" id="EAT91584.2"/>
    </source>
</evidence>
<feature type="region of interest" description="Disordered" evidence="1">
    <location>
        <begin position="195"/>
        <end position="225"/>
    </location>
</feature>
<protein>
    <submittedName>
        <fullName evidence="2">Uncharacterized protein</fullName>
    </submittedName>
</protein>
<dbReference type="VEuPathDB" id="FungiDB:JI435_000890"/>
<evidence type="ECO:0000256" key="1">
    <source>
        <dbReference type="SAM" id="MobiDB-lite"/>
    </source>
</evidence>
<dbReference type="AlphaFoldDB" id="Q0V7C5"/>
<dbReference type="KEGG" id="pno:SNOG_00089"/>
<dbReference type="EMBL" id="CH445325">
    <property type="protein sequence ID" value="EAT91584.2"/>
    <property type="molecule type" value="Genomic_DNA"/>
</dbReference>
<proteinExistence type="predicted"/>
<evidence type="ECO:0000313" key="3">
    <source>
        <dbReference type="Proteomes" id="UP000001055"/>
    </source>
</evidence>
<organism evidence="2 3">
    <name type="scientific">Phaeosphaeria nodorum (strain SN15 / ATCC MYA-4574 / FGSC 10173)</name>
    <name type="common">Glume blotch fungus</name>
    <name type="synonym">Parastagonospora nodorum</name>
    <dbReference type="NCBI Taxonomy" id="321614"/>
    <lineage>
        <taxon>Eukaryota</taxon>
        <taxon>Fungi</taxon>
        <taxon>Dikarya</taxon>
        <taxon>Ascomycota</taxon>
        <taxon>Pezizomycotina</taxon>
        <taxon>Dothideomycetes</taxon>
        <taxon>Pleosporomycetidae</taxon>
        <taxon>Pleosporales</taxon>
        <taxon>Pleosporineae</taxon>
        <taxon>Phaeosphaeriaceae</taxon>
        <taxon>Parastagonospora</taxon>
    </lineage>
</organism>
<reference evidence="3" key="1">
    <citation type="journal article" date="2007" name="Plant Cell">
        <title>Dothideomycete-plant interactions illuminated by genome sequencing and EST analysis of the wheat pathogen Stagonospora nodorum.</title>
        <authorList>
            <person name="Hane J.K."/>
            <person name="Lowe R.G."/>
            <person name="Solomon P.S."/>
            <person name="Tan K.C."/>
            <person name="Schoch C.L."/>
            <person name="Spatafora J.W."/>
            <person name="Crous P.W."/>
            <person name="Kodira C."/>
            <person name="Birren B.W."/>
            <person name="Galagan J.E."/>
            <person name="Torriani S.F."/>
            <person name="McDonald B.A."/>
            <person name="Oliver R.P."/>
        </authorList>
    </citation>
    <scope>NUCLEOTIDE SEQUENCE [LARGE SCALE GENOMIC DNA]</scope>
    <source>
        <strain evidence="3">SN15 / ATCC MYA-4574 / FGSC 10173</strain>
    </source>
</reference>